<accession>A0A3N4K117</accession>
<evidence type="ECO:0000256" key="1">
    <source>
        <dbReference type="SAM" id="Phobius"/>
    </source>
</evidence>
<organism evidence="2 3">
    <name type="scientific">Choiromyces venosus 120613-1</name>
    <dbReference type="NCBI Taxonomy" id="1336337"/>
    <lineage>
        <taxon>Eukaryota</taxon>
        <taxon>Fungi</taxon>
        <taxon>Dikarya</taxon>
        <taxon>Ascomycota</taxon>
        <taxon>Pezizomycotina</taxon>
        <taxon>Pezizomycetes</taxon>
        <taxon>Pezizales</taxon>
        <taxon>Tuberaceae</taxon>
        <taxon>Choiromyces</taxon>
    </lineage>
</organism>
<feature type="transmembrane region" description="Helical" evidence="1">
    <location>
        <begin position="96"/>
        <end position="123"/>
    </location>
</feature>
<keyword evidence="3" id="KW-1185">Reference proteome</keyword>
<sequence length="186" mass="21047">MPNCHYMNDSRASWQARLVSVFAKPVMIILCISISDYLNSYDKSKQCTNQTNSIDKGNFGKSSKMLIAFKNKIQLPRYLLVKQVAHERMVYQMRKAICIAVLIPPTVFAFTSSFILASLIVLARPRVHADPSTVRWQASGVPDGLYTRQRLRAGEKLKDVCRHSHSRRCGCGSFHTTVKPRCPGTR</sequence>
<dbReference type="Proteomes" id="UP000276215">
    <property type="component" value="Unassembled WGS sequence"/>
</dbReference>
<reference evidence="2 3" key="1">
    <citation type="journal article" date="2018" name="Nat. Ecol. Evol.">
        <title>Pezizomycetes genomes reveal the molecular basis of ectomycorrhizal truffle lifestyle.</title>
        <authorList>
            <person name="Murat C."/>
            <person name="Payen T."/>
            <person name="Noel B."/>
            <person name="Kuo A."/>
            <person name="Morin E."/>
            <person name="Chen J."/>
            <person name="Kohler A."/>
            <person name="Krizsan K."/>
            <person name="Balestrini R."/>
            <person name="Da Silva C."/>
            <person name="Montanini B."/>
            <person name="Hainaut M."/>
            <person name="Levati E."/>
            <person name="Barry K.W."/>
            <person name="Belfiori B."/>
            <person name="Cichocki N."/>
            <person name="Clum A."/>
            <person name="Dockter R.B."/>
            <person name="Fauchery L."/>
            <person name="Guy J."/>
            <person name="Iotti M."/>
            <person name="Le Tacon F."/>
            <person name="Lindquist E.A."/>
            <person name="Lipzen A."/>
            <person name="Malagnac F."/>
            <person name="Mello A."/>
            <person name="Molinier V."/>
            <person name="Miyauchi S."/>
            <person name="Poulain J."/>
            <person name="Riccioni C."/>
            <person name="Rubini A."/>
            <person name="Sitrit Y."/>
            <person name="Splivallo R."/>
            <person name="Traeger S."/>
            <person name="Wang M."/>
            <person name="Zifcakova L."/>
            <person name="Wipf D."/>
            <person name="Zambonelli A."/>
            <person name="Paolocci F."/>
            <person name="Nowrousian M."/>
            <person name="Ottonello S."/>
            <person name="Baldrian P."/>
            <person name="Spatafora J.W."/>
            <person name="Henrissat B."/>
            <person name="Nagy L.G."/>
            <person name="Aury J.M."/>
            <person name="Wincker P."/>
            <person name="Grigoriev I.V."/>
            <person name="Bonfante P."/>
            <person name="Martin F.M."/>
        </authorList>
    </citation>
    <scope>NUCLEOTIDE SEQUENCE [LARGE SCALE GENOMIC DNA]</scope>
    <source>
        <strain evidence="2 3">120613-1</strain>
    </source>
</reference>
<keyword evidence="1" id="KW-0812">Transmembrane</keyword>
<keyword evidence="1" id="KW-0472">Membrane</keyword>
<gene>
    <name evidence="2" type="ORF">L873DRAFT_1799725</name>
</gene>
<protein>
    <submittedName>
        <fullName evidence="2">Uncharacterized protein</fullName>
    </submittedName>
</protein>
<evidence type="ECO:0000313" key="2">
    <source>
        <dbReference type="EMBL" id="RPB04244.1"/>
    </source>
</evidence>
<keyword evidence="1" id="KW-1133">Transmembrane helix</keyword>
<dbReference type="AlphaFoldDB" id="A0A3N4K117"/>
<dbReference type="EMBL" id="ML120359">
    <property type="protein sequence ID" value="RPB04244.1"/>
    <property type="molecule type" value="Genomic_DNA"/>
</dbReference>
<proteinExistence type="predicted"/>
<evidence type="ECO:0000313" key="3">
    <source>
        <dbReference type="Proteomes" id="UP000276215"/>
    </source>
</evidence>
<name>A0A3N4K117_9PEZI</name>